<keyword evidence="2" id="KW-0812">Transmembrane</keyword>
<evidence type="ECO:0000256" key="1">
    <source>
        <dbReference type="SAM" id="Coils"/>
    </source>
</evidence>
<evidence type="ECO:0000313" key="3">
    <source>
        <dbReference type="EMBL" id="RNA36715.1"/>
    </source>
</evidence>
<keyword evidence="1" id="KW-0175">Coiled coil</keyword>
<dbReference type="AlphaFoldDB" id="A0A3M7SM07"/>
<accession>A0A3M7SM07</accession>
<evidence type="ECO:0000256" key="2">
    <source>
        <dbReference type="SAM" id="Phobius"/>
    </source>
</evidence>
<evidence type="ECO:0000313" key="4">
    <source>
        <dbReference type="Proteomes" id="UP000276133"/>
    </source>
</evidence>
<name>A0A3M7SM07_BRAPC</name>
<gene>
    <name evidence="3" type="ORF">BpHYR1_013377</name>
</gene>
<keyword evidence="2" id="KW-0472">Membrane</keyword>
<feature type="coiled-coil region" evidence="1">
    <location>
        <begin position="88"/>
        <end position="122"/>
    </location>
</feature>
<keyword evidence="2" id="KW-1133">Transmembrane helix</keyword>
<dbReference type="EMBL" id="REGN01001138">
    <property type="protein sequence ID" value="RNA36715.1"/>
    <property type="molecule type" value="Genomic_DNA"/>
</dbReference>
<comment type="caution">
    <text evidence="3">The sequence shown here is derived from an EMBL/GenBank/DDBJ whole genome shotgun (WGS) entry which is preliminary data.</text>
</comment>
<organism evidence="3 4">
    <name type="scientific">Brachionus plicatilis</name>
    <name type="common">Marine rotifer</name>
    <name type="synonym">Brachionus muelleri</name>
    <dbReference type="NCBI Taxonomy" id="10195"/>
    <lineage>
        <taxon>Eukaryota</taxon>
        <taxon>Metazoa</taxon>
        <taxon>Spiralia</taxon>
        <taxon>Gnathifera</taxon>
        <taxon>Rotifera</taxon>
        <taxon>Eurotatoria</taxon>
        <taxon>Monogononta</taxon>
        <taxon>Pseudotrocha</taxon>
        <taxon>Ploima</taxon>
        <taxon>Brachionidae</taxon>
        <taxon>Brachionus</taxon>
    </lineage>
</organism>
<dbReference type="Proteomes" id="UP000276133">
    <property type="component" value="Unassembled WGS sequence"/>
</dbReference>
<keyword evidence="4" id="KW-1185">Reference proteome</keyword>
<feature type="transmembrane region" description="Helical" evidence="2">
    <location>
        <begin position="6"/>
        <end position="26"/>
    </location>
</feature>
<proteinExistence type="predicted"/>
<protein>
    <submittedName>
        <fullName evidence="3">Uncharacterized protein</fullName>
    </submittedName>
</protein>
<sequence length="139" mass="16993">MDERLFLFPISYFIFKFYFIFTNYTLNTFVKMIRNIFEMKSLFYTFTLMIIIKTGNGWREQKEEKDYIPHLSKTIERITIEQNYKKYLTERIQNIKKLSKEVDDLSQELSFLLDENSNLEKEHLEICRNIVAFRKTLTN</sequence>
<reference evidence="3 4" key="1">
    <citation type="journal article" date="2018" name="Sci. Rep.">
        <title>Genomic signatures of local adaptation to the degree of environmental predictability in rotifers.</title>
        <authorList>
            <person name="Franch-Gras L."/>
            <person name="Hahn C."/>
            <person name="Garcia-Roger E.M."/>
            <person name="Carmona M.J."/>
            <person name="Serra M."/>
            <person name="Gomez A."/>
        </authorList>
    </citation>
    <scope>NUCLEOTIDE SEQUENCE [LARGE SCALE GENOMIC DNA]</scope>
    <source>
        <strain evidence="3">HYR1</strain>
    </source>
</reference>